<comment type="caution">
    <text evidence="2">The sequence shown here is derived from an EMBL/GenBank/DDBJ whole genome shotgun (WGS) entry which is preliminary data.</text>
</comment>
<dbReference type="EMBL" id="JAEVLS010000002">
    <property type="protein sequence ID" value="MBM0105117.1"/>
    <property type="molecule type" value="Genomic_DNA"/>
</dbReference>
<keyword evidence="1" id="KW-0472">Membrane</keyword>
<dbReference type="Proteomes" id="UP000661077">
    <property type="component" value="Unassembled WGS sequence"/>
</dbReference>
<feature type="transmembrane region" description="Helical" evidence="1">
    <location>
        <begin position="53"/>
        <end position="74"/>
    </location>
</feature>
<gene>
    <name evidence="2" type="ORF">JM946_10165</name>
</gene>
<sequence>MSLPDYATLIPAAHQPLIVDVRGRRCERRLGVLALLAVAACGPLLPVSSHLAAVFVIFACALLAAGLWWHGWLGGARRVTQIRRNADGRWLLSDGRQENIPAHLSADSRVGSQWLWLRWRTDGLAGGPRSRSMLILQGDVAGNELRRLGVRLRLESVYRQPGRAEARCAGV</sequence>
<evidence type="ECO:0000313" key="2">
    <source>
        <dbReference type="EMBL" id="MBM0105117.1"/>
    </source>
</evidence>
<accession>A0ABS1WVW4</accession>
<reference evidence="2 3" key="1">
    <citation type="journal article" date="2021" name="Int. J. Syst. Evol. Microbiol.">
        <title>Steroidobacter gossypii sp. nov., isolated from soil of cotton cropping field.</title>
        <authorList>
            <person name="Huang R."/>
            <person name="Yang S."/>
            <person name="Zhen C."/>
            <person name="Liu W."/>
        </authorList>
    </citation>
    <scope>NUCLEOTIDE SEQUENCE [LARGE SCALE GENOMIC DNA]</scope>
    <source>
        <strain evidence="2 3">S1-65</strain>
    </source>
</reference>
<keyword evidence="1" id="KW-1133">Transmembrane helix</keyword>
<keyword evidence="3" id="KW-1185">Reference proteome</keyword>
<organism evidence="2 3">
    <name type="scientific">Steroidobacter gossypii</name>
    <dbReference type="NCBI Taxonomy" id="2805490"/>
    <lineage>
        <taxon>Bacteria</taxon>
        <taxon>Pseudomonadati</taxon>
        <taxon>Pseudomonadota</taxon>
        <taxon>Gammaproteobacteria</taxon>
        <taxon>Steroidobacterales</taxon>
        <taxon>Steroidobacteraceae</taxon>
        <taxon>Steroidobacter</taxon>
    </lineage>
</organism>
<evidence type="ECO:0000313" key="3">
    <source>
        <dbReference type="Proteomes" id="UP000661077"/>
    </source>
</evidence>
<protein>
    <recommendedName>
        <fullName evidence="4">Toxin CptA</fullName>
    </recommendedName>
</protein>
<name>A0ABS1WVW4_9GAMM</name>
<dbReference type="RefSeq" id="WP_203167179.1">
    <property type="nucleotide sequence ID" value="NZ_JAEVLS010000002.1"/>
</dbReference>
<evidence type="ECO:0008006" key="4">
    <source>
        <dbReference type="Google" id="ProtNLM"/>
    </source>
</evidence>
<proteinExistence type="predicted"/>
<evidence type="ECO:0000256" key="1">
    <source>
        <dbReference type="SAM" id="Phobius"/>
    </source>
</evidence>
<feature type="transmembrane region" description="Helical" evidence="1">
    <location>
        <begin position="30"/>
        <end position="47"/>
    </location>
</feature>
<keyword evidence="1" id="KW-0812">Transmembrane</keyword>